<keyword evidence="3 8" id="KW-0597">Phosphoprotein</keyword>
<dbReference type="SMART" id="SM00448">
    <property type="entry name" value="REC"/>
    <property type="match status" value="1"/>
</dbReference>
<evidence type="ECO:0000256" key="5">
    <source>
        <dbReference type="ARBA" id="ARBA00022777"/>
    </source>
</evidence>
<dbReference type="PROSITE" id="PS50110">
    <property type="entry name" value="RESPONSE_REGULATORY"/>
    <property type="match status" value="1"/>
</dbReference>
<evidence type="ECO:0000256" key="2">
    <source>
        <dbReference type="ARBA" id="ARBA00012438"/>
    </source>
</evidence>
<dbReference type="InterPro" id="IPR051315">
    <property type="entry name" value="Bact_Chemotaxis_CheA"/>
</dbReference>
<dbReference type="PROSITE" id="PS50109">
    <property type="entry name" value="HIS_KIN"/>
    <property type="match status" value="1"/>
</dbReference>
<comment type="caution">
    <text evidence="14">The sequence shown here is derived from an EMBL/GenBank/DDBJ whole genome shotgun (WGS) entry which is preliminary data.</text>
</comment>
<dbReference type="InterPro" id="IPR008207">
    <property type="entry name" value="Sig_transdc_His_kin_Hpt_dom"/>
</dbReference>
<evidence type="ECO:0000256" key="6">
    <source>
        <dbReference type="ARBA" id="ARBA00023012"/>
    </source>
</evidence>
<dbReference type="EMBL" id="BPMK01000008">
    <property type="protein sequence ID" value="GIZ52004.1"/>
    <property type="molecule type" value="Genomic_DNA"/>
</dbReference>
<dbReference type="SMART" id="SM00073">
    <property type="entry name" value="HPT"/>
    <property type="match status" value="1"/>
</dbReference>
<feature type="domain" description="CheW-like" evidence="12">
    <location>
        <begin position="489"/>
        <end position="626"/>
    </location>
</feature>
<proteinExistence type="predicted"/>
<evidence type="ECO:0000259" key="10">
    <source>
        <dbReference type="PROSITE" id="PS50109"/>
    </source>
</evidence>
<keyword evidence="5" id="KW-0418">Kinase</keyword>
<feature type="compositionally biased region" description="Pro residues" evidence="9">
    <location>
        <begin position="167"/>
        <end position="184"/>
    </location>
</feature>
<reference evidence="14 15" key="1">
    <citation type="journal article" date="2022" name="Int. J. Syst. Evol. Microbiol.">
        <title>Noviherbaspirillum aridicola sp. nov., isolated from an arid soil in Pakistan.</title>
        <authorList>
            <person name="Khan I.U."/>
            <person name="Saqib M."/>
            <person name="Amin A."/>
            <person name="Hussain F."/>
            <person name="Li L."/>
            <person name="Liu Y.H."/>
            <person name="Fang B.Z."/>
            <person name="Ahmed I."/>
            <person name="Li W.J."/>
        </authorList>
    </citation>
    <scope>NUCLEOTIDE SEQUENCE [LARGE SCALE GENOMIC DNA]</scope>
    <source>
        <strain evidence="14 15">NCCP-691</strain>
    </source>
</reference>
<dbReference type="Proteomes" id="UP000887222">
    <property type="component" value="Unassembled WGS sequence"/>
</dbReference>
<feature type="modified residue" description="4-aspartylphosphate" evidence="8">
    <location>
        <position position="698"/>
    </location>
</feature>
<dbReference type="InterPro" id="IPR004358">
    <property type="entry name" value="Sig_transdc_His_kin-like_C"/>
</dbReference>
<gene>
    <name evidence="14" type="ORF">NCCP691_20180</name>
</gene>
<evidence type="ECO:0000313" key="15">
    <source>
        <dbReference type="Proteomes" id="UP000887222"/>
    </source>
</evidence>
<comment type="catalytic activity">
    <reaction evidence="1">
        <text>ATP + protein L-histidine = ADP + protein N-phospho-L-histidine.</text>
        <dbReference type="EC" id="2.7.13.3"/>
    </reaction>
</comment>
<dbReference type="Pfam" id="PF02518">
    <property type="entry name" value="HATPase_c"/>
    <property type="match status" value="1"/>
</dbReference>
<dbReference type="SUPFAM" id="SSF47226">
    <property type="entry name" value="Histidine-containing phosphotransfer domain, HPT domain"/>
    <property type="match status" value="1"/>
</dbReference>
<dbReference type="PROSITE" id="PS50894">
    <property type="entry name" value="HPT"/>
    <property type="match status" value="1"/>
</dbReference>
<keyword evidence="4" id="KW-0808">Transferase</keyword>
<evidence type="ECO:0000259" key="13">
    <source>
        <dbReference type="PROSITE" id="PS50894"/>
    </source>
</evidence>
<keyword evidence="6" id="KW-0902">Two-component regulatory system</keyword>
<dbReference type="SMART" id="SM00260">
    <property type="entry name" value="CheW"/>
    <property type="match status" value="1"/>
</dbReference>
<dbReference type="Pfam" id="PF01584">
    <property type="entry name" value="CheW"/>
    <property type="match status" value="1"/>
</dbReference>
<dbReference type="Pfam" id="PF00072">
    <property type="entry name" value="Response_reg"/>
    <property type="match status" value="1"/>
</dbReference>
<dbReference type="InterPro" id="IPR036061">
    <property type="entry name" value="CheW-like_dom_sf"/>
</dbReference>
<dbReference type="PROSITE" id="PS50851">
    <property type="entry name" value="CHEW"/>
    <property type="match status" value="1"/>
</dbReference>
<dbReference type="Gene3D" id="2.30.30.40">
    <property type="entry name" value="SH3 Domains"/>
    <property type="match status" value="1"/>
</dbReference>
<dbReference type="InterPro" id="IPR036890">
    <property type="entry name" value="HATPase_C_sf"/>
</dbReference>
<evidence type="ECO:0000256" key="3">
    <source>
        <dbReference type="ARBA" id="ARBA00022553"/>
    </source>
</evidence>
<dbReference type="InterPro" id="IPR003594">
    <property type="entry name" value="HATPase_dom"/>
</dbReference>
<evidence type="ECO:0000256" key="9">
    <source>
        <dbReference type="SAM" id="MobiDB-lite"/>
    </source>
</evidence>
<dbReference type="PRINTS" id="PR00344">
    <property type="entry name" value="BCTRLSENSOR"/>
</dbReference>
<dbReference type="InterPro" id="IPR001789">
    <property type="entry name" value="Sig_transdc_resp-reg_receiver"/>
</dbReference>
<dbReference type="InterPro" id="IPR002545">
    <property type="entry name" value="CheW-lke_dom"/>
</dbReference>
<feature type="region of interest" description="Disordered" evidence="9">
    <location>
        <begin position="167"/>
        <end position="188"/>
    </location>
</feature>
<dbReference type="InterPro" id="IPR036641">
    <property type="entry name" value="HPT_dom_sf"/>
</dbReference>
<evidence type="ECO:0000256" key="1">
    <source>
        <dbReference type="ARBA" id="ARBA00000085"/>
    </source>
</evidence>
<keyword evidence="15" id="KW-1185">Reference proteome</keyword>
<dbReference type="SUPFAM" id="SSF50341">
    <property type="entry name" value="CheW-like"/>
    <property type="match status" value="1"/>
</dbReference>
<feature type="modified residue" description="Phosphohistidine" evidence="7">
    <location>
        <position position="53"/>
    </location>
</feature>
<dbReference type="PANTHER" id="PTHR43395:SF1">
    <property type="entry name" value="CHEMOTAXIS PROTEIN CHEA"/>
    <property type="match status" value="1"/>
</dbReference>
<dbReference type="PANTHER" id="PTHR43395">
    <property type="entry name" value="SENSOR HISTIDINE KINASE CHEA"/>
    <property type="match status" value="1"/>
</dbReference>
<evidence type="ECO:0000256" key="8">
    <source>
        <dbReference type="PROSITE-ProRule" id="PRU00169"/>
    </source>
</evidence>
<dbReference type="SUPFAM" id="SSF55874">
    <property type="entry name" value="ATPase domain of HSP90 chaperone/DNA topoisomerase II/histidine kinase"/>
    <property type="match status" value="1"/>
</dbReference>
<dbReference type="CDD" id="cd00088">
    <property type="entry name" value="HPT"/>
    <property type="match status" value="1"/>
</dbReference>
<dbReference type="SUPFAM" id="SSF52172">
    <property type="entry name" value="CheY-like"/>
    <property type="match status" value="1"/>
</dbReference>
<name>A0ABQ4Q4C3_9BURK</name>
<sequence>MNGEDKDYGSMSLHELFRGEAESQAQLLTDGLLAIENGAADAAAIEPLMRAAHSLKGAARIVNLEPVERLAHVMEDCFVAAQKGRLTLGKARVDRLLSAVDMIVRIASLDEAQAQSWMDSRKLELANLLTALYEAADPQARIGEAAAPAAPALALPAAVQAAAPLTAPPAAPAAPAPAPAPAEEPPAADAVLKVSSRSFDRLLSLASEARIGAHAWQPFAQSLQRHKQRHAEMFKAFEQLRQTLLEGPADELLRERLTLLQQRLEPLRDELAARIAECEALERRQLSVNQLMLDEVLSLRMRPFRDGVRGLPRMVRDLAHSLGKQARLEIVGEDTMVDRDVLARIESPLTQMLRNALDHGIETPALRRAAGKPEQATIRVEARHSGGMLVIRVGDDGAGVDLDKVRDRIVQRGMASAAMASAMSTAELLDFLLLPAFSLRDSASTVSGRGVGLDLVQAEVRAMNGSLQLTTETGRGFSLALTLPLSQSIVRALVAEIAGEAYALPINKIDRVLRLPMSAIRSLEDRQFFAMDGADGEQVSLIPAAPLLALGDARTGGDGLAVVVIGNGQRRHGLVVDAIIGEKSLAVQRLDQMFGKLRDISAAALLEDGSPVLILDVADLLVSIDRMAGEGALRGVRAQTGAGAARRKRVLVVDDSLTVREMERKLLQARGFEVDTAVDGMDGWNAVRASDYELVITDVDMPRMDGIELTTLIKADARLHALPVMIVSYKDRPEDRARGVQAGADYYLTKGSFHDETLLEAVFDLIGDSGQ</sequence>
<dbReference type="RefSeq" id="WP_220808172.1">
    <property type="nucleotide sequence ID" value="NZ_BPMK01000008.1"/>
</dbReference>
<dbReference type="Pfam" id="PF01627">
    <property type="entry name" value="Hpt"/>
    <property type="match status" value="1"/>
</dbReference>
<feature type="domain" description="Response regulatory" evidence="11">
    <location>
        <begin position="649"/>
        <end position="765"/>
    </location>
</feature>
<dbReference type="EC" id="2.7.13.3" evidence="2"/>
<evidence type="ECO:0000259" key="12">
    <source>
        <dbReference type="PROSITE" id="PS50851"/>
    </source>
</evidence>
<dbReference type="Gene3D" id="3.30.565.10">
    <property type="entry name" value="Histidine kinase-like ATPase, C-terminal domain"/>
    <property type="match status" value="1"/>
</dbReference>
<dbReference type="SMART" id="SM00387">
    <property type="entry name" value="HATPase_c"/>
    <property type="match status" value="1"/>
</dbReference>
<dbReference type="Gene3D" id="3.40.50.2300">
    <property type="match status" value="1"/>
</dbReference>
<evidence type="ECO:0000256" key="7">
    <source>
        <dbReference type="PROSITE-ProRule" id="PRU00110"/>
    </source>
</evidence>
<evidence type="ECO:0000256" key="4">
    <source>
        <dbReference type="ARBA" id="ARBA00022679"/>
    </source>
</evidence>
<feature type="domain" description="HPt" evidence="13">
    <location>
        <begin position="6"/>
        <end position="117"/>
    </location>
</feature>
<dbReference type="InterPro" id="IPR005467">
    <property type="entry name" value="His_kinase_dom"/>
</dbReference>
<dbReference type="InterPro" id="IPR011006">
    <property type="entry name" value="CheY-like_superfamily"/>
</dbReference>
<organism evidence="14 15">
    <name type="scientific">Noviherbaspirillum aridicola</name>
    <dbReference type="NCBI Taxonomy" id="2849687"/>
    <lineage>
        <taxon>Bacteria</taxon>
        <taxon>Pseudomonadati</taxon>
        <taxon>Pseudomonadota</taxon>
        <taxon>Betaproteobacteria</taxon>
        <taxon>Burkholderiales</taxon>
        <taxon>Oxalobacteraceae</taxon>
        <taxon>Noviherbaspirillum</taxon>
    </lineage>
</organism>
<feature type="domain" description="Histidine kinase" evidence="10">
    <location>
        <begin position="248"/>
        <end position="487"/>
    </location>
</feature>
<evidence type="ECO:0000259" key="11">
    <source>
        <dbReference type="PROSITE" id="PS50110"/>
    </source>
</evidence>
<dbReference type="Gene3D" id="1.20.120.160">
    <property type="entry name" value="HPT domain"/>
    <property type="match status" value="1"/>
</dbReference>
<protein>
    <recommendedName>
        <fullName evidence="2">histidine kinase</fullName>
        <ecNumber evidence="2">2.7.13.3</ecNumber>
    </recommendedName>
</protein>
<evidence type="ECO:0000313" key="14">
    <source>
        <dbReference type="EMBL" id="GIZ52004.1"/>
    </source>
</evidence>
<accession>A0ABQ4Q4C3</accession>